<evidence type="ECO:0000313" key="6">
    <source>
        <dbReference type="EMBL" id="XBM46507.1"/>
    </source>
</evidence>
<keyword evidence="3" id="KW-0804">Transcription</keyword>
<organism evidence="6">
    <name type="scientific">Leifsonia sp. NPDC080035</name>
    <dbReference type="NCBI Taxonomy" id="3143936"/>
    <lineage>
        <taxon>Bacteria</taxon>
        <taxon>Bacillati</taxon>
        <taxon>Actinomycetota</taxon>
        <taxon>Actinomycetes</taxon>
        <taxon>Micrococcales</taxon>
        <taxon>Microbacteriaceae</taxon>
        <taxon>Leifsonia</taxon>
    </lineage>
</organism>
<sequence length="186" mass="19381">MPQRGRPRNERTRADILAAAGELLREQGYDAATISAIAERAGVGRQTVYRRWPSKAALFADAVLGGATGVDGPGGPAKIGSLAEWIGRFGGALATPDSAALVRALTAAAAADADESEKLYTQLTKPAHAQLADLLEAAGGSERADAELLADALLGALLFRALTRASIDDAYTARLARLTLASRREE</sequence>
<dbReference type="PRINTS" id="PR00455">
    <property type="entry name" value="HTHTETR"/>
</dbReference>
<protein>
    <submittedName>
        <fullName evidence="6">Helix-turn-helix domain-containing protein</fullName>
    </submittedName>
</protein>
<dbReference type="InterPro" id="IPR011075">
    <property type="entry name" value="TetR_C"/>
</dbReference>
<dbReference type="GO" id="GO:0000976">
    <property type="term" value="F:transcription cis-regulatory region binding"/>
    <property type="evidence" value="ECO:0007669"/>
    <property type="project" value="TreeGrafter"/>
</dbReference>
<dbReference type="InterPro" id="IPR009057">
    <property type="entry name" value="Homeodomain-like_sf"/>
</dbReference>
<dbReference type="GO" id="GO:0045892">
    <property type="term" value="P:negative regulation of DNA-templated transcription"/>
    <property type="evidence" value="ECO:0007669"/>
    <property type="project" value="UniProtKB-ARBA"/>
</dbReference>
<dbReference type="EMBL" id="CP157390">
    <property type="protein sequence ID" value="XBM46507.1"/>
    <property type="molecule type" value="Genomic_DNA"/>
</dbReference>
<dbReference type="InterPro" id="IPR036271">
    <property type="entry name" value="Tet_transcr_reg_TetR-rel_C_sf"/>
</dbReference>
<accession>A0AAU7G5N5</accession>
<dbReference type="InterPro" id="IPR050109">
    <property type="entry name" value="HTH-type_TetR-like_transc_reg"/>
</dbReference>
<dbReference type="PANTHER" id="PTHR30055:SF234">
    <property type="entry name" value="HTH-TYPE TRANSCRIPTIONAL REGULATOR BETI"/>
    <property type="match status" value="1"/>
</dbReference>
<evidence type="ECO:0000259" key="5">
    <source>
        <dbReference type="PROSITE" id="PS50977"/>
    </source>
</evidence>
<evidence type="ECO:0000256" key="1">
    <source>
        <dbReference type="ARBA" id="ARBA00023015"/>
    </source>
</evidence>
<dbReference type="SUPFAM" id="SSF46689">
    <property type="entry name" value="Homeodomain-like"/>
    <property type="match status" value="1"/>
</dbReference>
<evidence type="ECO:0000256" key="2">
    <source>
        <dbReference type="ARBA" id="ARBA00023125"/>
    </source>
</evidence>
<dbReference type="SUPFAM" id="SSF48498">
    <property type="entry name" value="Tetracyclin repressor-like, C-terminal domain"/>
    <property type="match status" value="1"/>
</dbReference>
<dbReference type="Pfam" id="PF00440">
    <property type="entry name" value="TetR_N"/>
    <property type="match status" value="1"/>
</dbReference>
<dbReference type="AlphaFoldDB" id="A0AAU7G5N5"/>
<dbReference type="PROSITE" id="PS50977">
    <property type="entry name" value="HTH_TETR_2"/>
    <property type="match status" value="1"/>
</dbReference>
<feature type="DNA-binding region" description="H-T-H motif" evidence="4">
    <location>
        <begin position="33"/>
        <end position="52"/>
    </location>
</feature>
<evidence type="ECO:0000256" key="3">
    <source>
        <dbReference type="ARBA" id="ARBA00023163"/>
    </source>
</evidence>
<reference evidence="6" key="1">
    <citation type="submission" date="2024-05" db="EMBL/GenBank/DDBJ databases">
        <title>The Natural Products Discovery Center: Release of the First 8490 Sequenced Strains for Exploring Actinobacteria Biosynthetic Diversity.</title>
        <authorList>
            <person name="Kalkreuter E."/>
            <person name="Kautsar S.A."/>
            <person name="Yang D."/>
            <person name="Bader C.D."/>
            <person name="Teijaro C.N."/>
            <person name="Fluegel L."/>
            <person name="Davis C.M."/>
            <person name="Simpson J.R."/>
            <person name="Lauterbach L."/>
            <person name="Steele A.D."/>
            <person name="Gui C."/>
            <person name="Meng S."/>
            <person name="Li G."/>
            <person name="Viehrig K."/>
            <person name="Ye F."/>
            <person name="Su P."/>
            <person name="Kiefer A.F."/>
            <person name="Nichols A."/>
            <person name="Cepeda A.J."/>
            <person name="Yan W."/>
            <person name="Fan B."/>
            <person name="Jiang Y."/>
            <person name="Adhikari A."/>
            <person name="Zheng C.-J."/>
            <person name="Schuster L."/>
            <person name="Cowan T.M."/>
            <person name="Smanski M.J."/>
            <person name="Chevrette M.G."/>
            <person name="de Carvalho L.P.S."/>
            <person name="Shen B."/>
        </authorList>
    </citation>
    <scope>NUCLEOTIDE SEQUENCE</scope>
    <source>
        <strain evidence="6">NPDC080035</strain>
    </source>
</reference>
<proteinExistence type="predicted"/>
<dbReference type="InterPro" id="IPR001647">
    <property type="entry name" value="HTH_TetR"/>
</dbReference>
<dbReference type="PANTHER" id="PTHR30055">
    <property type="entry name" value="HTH-TYPE TRANSCRIPTIONAL REGULATOR RUTR"/>
    <property type="match status" value="1"/>
</dbReference>
<dbReference type="RefSeq" id="WP_348786492.1">
    <property type="nucleotide sequence ID" value="NZ_CP157390.1"/>
</dbReference>
<dbReference type="FunFam" id="1.10.10.60:FF:000141">
    <property type="entry name" value="TetR family transcriptional regulator"/>
    <property type="match status" value="1"/>
</dbReference>
<dbReference type="Gene3D" id="1.10.357.10">
    <property type="entry name" value="Tetracycline Repressor, domain 2"/>
    <property type="match status" value="1"/>
</dbReference>
<name>A0AAU7G5N5_9MICO</name>
<evidence type="ECO:0000256" key="4">
    <source>
        <dbReference type="PROSITE-ProRule" id="PRU00335"/>
    </source>
</evidence>
<dbReference type="Pfam" id="PF16859">
    <property type="entry name" value="TetR_C_11"/>
    <property type="match status" value="1"/>
</dbReference>
<dbReference type="GO" id="GO:0003700">
    <property type="term" value="F:DNA-binding transcription factor activity"/>
    <property type="evidence" value="ECO:0007669"/>
    <property type="project" value="TreeGrafter"/>
</dbReference>
<keyword evidence="1" id="KW-0805">Transcription regulation</keyword>
<feature type="domain" description="HTH tetR-type" evidence="5">
    <location>
        <begin position="10"/>
        <end position="70"/>
    </location>
</feature>
<gene>
    <name evidence="6" type="ORF">AAME72_10410</name>
</gene>
<keyword evidence="2 4" id="KW-0238">DNA-binding</keyword>